<keyword evidence="5" id="KW-1015">Disulfide bond</keyword>
<feature type="domain" description="Rieske" evidence="7">
    <location>
        <begin position="24"/>
        <end position="92"/>
    </location>
</feature>
<evidence type="ECO:0000313" key="9">
    <source>
        <dbReference type="Proteomes" id="UP000218164"/>
    </source>
</evidence>
<organism evidence="8 9">
    <name type="scientific">Methanosarcina spelaei</name>
    <dbReference type="NCBI Taxonomy" id="1036679"/>
    <lineage>
        <taxon>Archaea</taxon>
        <taxon>Methanobacteriati</taxon>
        <taxon>Methanobacteriota</taxon>
        <taxon>Stenosarchaea group</taxon>
        <taxon>Methanomicrobia</taxon>
        <taxon>Methanosarcinales</taxon>
        <taxon>Methanosarcinaceae</taxon>
        <taxon>Methanosarcina</taxon>
    </lineage>
</organism>
<dbReference type="InterPro" id="IPR017941">
    <property type="entry name" value="Rieske_2Fe-2S"/>
</dbReference>
<dbReference type="PROSITE" id="PS51296">
    <property type="entry name" value="RIESKE"/>
    <property type="match status" value="1"/>
</dbReference>
<dbReference type="GO" id="GO:0046872">
    <property type="term" value="F:metal ion binding"/>
    <property type="evidence" value="ECO:0007669"/>
    <property type="project" value="UniProtKB-KW"/>
</dbReference>
<dbReference type="Pfam" id="PF00355">
    <property type="entry name" value="Rieske"/>
    <property type="match status" value="1"/>
</dbReference>
<evidence type="ECO:0000256" key="3">
    <source>
        <dbReference type="ARBA" id="ARBA00023004"/>
    </source>
</evidence>
<dbReference type="InterPro" id="IPR014349">
    <property type="entry name" value="Rieske_Fe-S_prot"/>
</dbReference>
<comment type="caution">
    <text evidence="8">The sequence shown here is derived from an EMBL/GenBank/DDBJ whole genome shotgun (WGS) entry which is preliminary data.</text>
</comment>
<evidence type="ECO:0000313" key="8">
    <source>
        <dbReference type="EMBL" id="PAV13412.1"/>
    </source>
</evidence>
<dbReference type="InterPro" id="IPR036922">
    <property type="entry name" value="Rieske_2Fe-2S_sf"/>
</dbReference>
<keyword evidence="1" id="KW-0001">2Fe-2S</keyword>
<protein>
    <recommendedName>
        <fullName evidence="7">Rieske domain-containing protein</fullName>
    </recommendedName>
</protein>
<dbReference type="GO" id="GO:0051537">
    <property type="term" value="F:2 iron, 2 sulfur cluster binding"/>
    <property type="evidence" value="ECO:0007669"/>
    <property type="project" value="UniProtKB-KW"/>
</dbReference>
<dbReference type="PANTHER" id="PTHR10134">
    <property type="entry name" value="CYTOCHROME B-C1 COMPLEX SUBUNIT RIESKE, MITOCHONDRIAL"/>
    <property type="match status" value="1"/>
</dbReference>
<keyword evidence="9" id="KW-1185">Reference proteome</keyword>
<evidence type="ECO:0000259" key="7">
    <source>
        <dbReference type="PROSITE" id="PS51296"/>
    </source>
</evidence>
<dbReference type="GO" id="GO:0016020">
    <property type="term" value="C:membrane"/>
    <property type="evidence" value="ECO:0007669"/>
    <property type="project" value="InterPro"/>
</dbReference>
<reference evidence="8 9" key="1">
    <citation type="journal article" date="2017" name="BMC Genomics">
        <title>Genomic analysis of methanogenic archaea reveals a shift towards energy conservation.</title>
        <authorList>
            <person name="Gilmore S.P."/>
            <person name="Henske J.K."/>
            <person name="Sexton J.A."/>
            <person name="Solomon K.V."/>
            <person name="Seppala S."/>
            <person name="Yoo J.I."/>
            <person name="Huyett L.M."/>
            <person name="Pressman A."/>
            <person name="Cogan J.Z."/>
            <person name="Kivenson V."/>
            <person name="Peng X."/>
            <person name="Tan Y."/>
            <person name="Valentine D.L."/>
            <person name="O'Malley M.A."/>
        </authorList>
    </citation>
    <scope>NUCLEOTIDE SEQUENCE [LARGE SCALE GENOMIC DNA]</scope>
    <source>
        <strain evidence="8 9">MC-15</strain>
    </source>
</reference>
<evidence type="ECO:0000256" key="5">
    <source>
        <dbReference type="ARBA" id="ARBA00023157"/>
    </source>
</evidence>
<dbReference type="RefSeq" id="WP_245859862.1">
    <property type="nucleotide sequence ID" value="NZ_LMVP01000090.1"/>
</dbReference>
<evidence type="ECO:0000256" key="4">
    <source>
        <dbReference type="ARBA" id="ARBA00023014"/>
    </source>
</evidence>
<name>A0A2A2HVI5_9EURY</name>
<sequence length="105" mass="12164">MENQEKRCENNYINLYVYLPNLGYRDSQGVFYTLNPACRHMGCSVSWNDADKTWDCHCHGSRYNARGEVILSPAVYGLLEKKVMEQKNTYSEAADMTRQEQGDNE</sequence>
<proteinExistence type="predicted"/>
<keyword evidence="4" id="KW-0411">Iron-sulfur</keyword>
<evidence type="ECO:0000256" key="1">
    <source>
        <dbReference type="ARBA" id="ARBA00022714"/>
    </source>
</evidence>
<keyword evidence="2" id="KW-0479">Metal-binding</keyword>
<keyword evidence="3" id="KW-0408">Iron</keyword>
<comment type="cofactor">
    <cofactor evidence="6">
        <name>[2Fe-2S] cluster</name>
        <dbReference type="ChEBI" id="CHEBI:190135"/>
    </cofactor>
</comment>
<dbReference type="SUPFAM" id="SSF50022">
    <property type="entry name" value="ISP domain"/>
    <property type="match status" value="1"/>
</dbReference>
<dbReference type="InterPro" id="IPR005805">
    <property type="entry name" value="Rieske_Fe-S_prot_C"/>
</dbReference>
<accession>A0A2A2HVI5</accession>
<dbReference type="Gene3D" id="2.102.10.10">
    <property type="entry name" value="Rieske [2Fe-2S] iron-sulphur domain"/>
    <property type="match status" value="1"/>
</dbReference>
<dbReference type="PRINTS" id="PR00162">
    <property type="entry name" value="RIESKE"/>
</dbReference>
<evidence type="ECO:0000256" key="6">
    <source>
        <dbReference type="ARBA" id="ARBA00034078"/>
    </source>
</evidence>
<gene>
    <name evidence="8" type="ORF">ASJ81_03805</name>
</gene>
<dbReference type="AlphaFoldDB" id="A0A2A2HVI5"/>
<dbReference type="Proteomes" id="UP000218164">
    <property type="component" value="Unassembled WGS sequence"/>
</dbReference>
<dbReference type="EMBL" id="LMVP01000090">
    <property type="protein sequence ID" value="PAV13412.1"/>
    <property type="molecule type" value="Genomic_DNA"/>
</dbReference>
<evidence type="ECO:0000256" key="2">
    <source>
        <dbReference type="ARBA" id="ARBA00022723"/>
    </source>
</evidence>